<dbReference type="PROSITE" id="PS50878">
    <property type="entry name" value="RT_POL"/>
    <property type="match status" value="1"/>
</dbReference>
<reference evidence="3" key="1">
    <citation type="submission" date="2023-06" db="EMBL/GenBank/DDBJ databases">
        <title>Male Hemibagrus guttatus genome.</title>
        <authorList>
            <person name="Bian C."/>
        </authorList>
    </citation>
    <scope>NUCLEOTIDE SEQUENCE</scope>
    <source>
        <strain evidence="3">Male_cb2023</strain>
        <tissue evidence="3">Muscle</tissue>
    </source>
</reference>
<dbReference type="PANTHER" id="PTHR33332">
    <property type="entry name" value="REVERSE TRANSCRIPTASE DOMAIN-CONTAINING PROTEIN"/>
    <property type="match status" value="1"/>
</dbReference>
<comment type="caution">
    <text evidence="3">The sequence shown here is derived from an EMBL/GenBank/DDBJ whole genome shotgun (WGS) entry which is preliminary data.</text>
</comment>
<feature type="region of interest" description="Disordered" evidence="1">
    <location>
        <begin position="440"/>
        <end position="475"/>
    </location>
</feature>
<name>A0AAE0R9Q8_9TELE</name>
<dbReference type="Proteomes" id="UP001274896">
    <property type="component" value="Unassembled WGS sequence"/>
</dbReference>
<gene>
    <name evidence="3" type="ORF">QTP70_000338</name>
</gene>
<dbReference type="SUPFAM" id="SSF56672">
    <property type="entry name" value="DNA/RNA polymerases"/>
    <property type="match status" value="1"/>
</dbReference>
<dbReference type="InterPro" id="IPR043502">
    <property type="entry name" value="DNA/RNA_pol_sf"/>
</dbReference>
<keyword evidence="4" id="KW-1185">Reference proteome</keyword>
<dbReference type="InterPro" id="IPR000477">
    <property type="entry name" value="RT_dom"/>
</dbReference>
<evidence type="ECO:0000259" key="2">
    <source>
        <dbReference type="PROSITE" id="PS50878"/>
    </source>
</evidence>
<feature type="domain" description="Reverse transcriptase" evidence="2">
    <location>
        <begin position="1"/>
        <end position="216"/>
    </location>
</feature>
<dbReference type="EMBL" id="JAUCMX010000004">
    <property type="protein sequence ID" value="KAK3547881.1"/>
    <property type="molecule type" value="Genomic_DNA"/>
</dbReference>
<dbReference type="CDD" id="cd01650">
    <property type="entry name" value="RT_nLTR_like"/>
    <property type="match status" value="1"/>
</dbReference>
<proteinExistence type="predicted"/>
<dbReference type="AlphaFoldDB" id="A0AAE0R9Q8"/>
<evidence type="ECO:0000313" key="4">
    <source>
        <dbReference type="Proteomes" id="UP001274896"/>
    </source>
</evidence>
<sequence>MQNNLHDPNQSGFKAAHSTETALLAVTEKLLAARSAKLSSVLILLDLSAAFDTVNHKTLLSILRSLGICGTAWEWFASYLDGRSYQVTWKGLTSAPRRLSTGVPQGSVLGPLLFSLYTHSLGKVISSHEFSYHCYADDTQLIFSFPPSDTMASARISACLVDISSWMTAHQLKLNPSKTELLVIPGDPSPAQDLVISLNNSMISPSATVCKLGVTMDNQLSFSYHVTNVTRSCRFLLYNIRRIRPFLSTQATQVLVQSLVISRLDYCNSLLAGLPLNTIRPLQMIQNAAARLVFNLPKFSHTTPLLLSLHWLPVAACIRFKTLMLAYKAKNGPAPSYSKLSSLLALHLAHSDPLALLDWSHHLSGKKAVVDLVPISGKLGLRQENMLDGAPFKTMATEICLCFLKHYAPRETFFHFTIHFLQLFWRDPEAFPGQPRDIVSPACPGSSSGPLPGGACPEHLSTETSRRHPKQMPEPPQLPPFDVEEQQLYSELLPGDRSPYPISKGAPRHPTEEAHFYRLYPGSYPFGHDPELNIDRITASASPIRLSISRSILPSLVNKTPRYLNSST</sequence>
<evidence type="ECO:0000256" key="1">
    <source>
        <dbReference type="SAM" id="MobiDB-lite"/>
    </source>
</evidence>
<accession>A0AAE0R9Q8</accession>
<organism evidence="3 4">
    <name type="scientific">Hemibagrus guttatus</name>
    <dbReference type="NCBI Taxonomy" id="175788"/>
    <lineage>
        <taxon>Eukaryota</taxon>
        <taxon>Metazoa</taxon>
        <taxon>Chordata</taxon>
        <taxon>Craniata</taxon>
        <taxon>Vertebrata</taxon>
        <taxon>Euteleostomi</taxon>
        <taxon>Actinopterygii</taxon>
        <taxon>Neopterygii</taxon>
        <taxon>Teleostei</taxon>
        <taxon>Ostariophysi</taxon>
        <taxon>Siluriformes</taxon>
        <taxon>Bagridae</taxon>
        <taxon>Hemibagrus</taxon>
    </lineage>
</organism>
<evidence type="ECO:0000313" key="3">
    <source>
        <dbReference type="EMBL" id="KAK3547881.1"/>
    </source>
</evidence>
<feature type="compositionally biased region" description="Low complexity" evidence="1">
    <location>
        <begin position="440"/>
        <end position="457"/>
    </location>
</feature>
<dbReference type="Pfam" id="PF00078">
    <property type="entry name" value="RVT_1"/>
    <property type="match status" value="1"/>
</dbReference>
<protein>
    <recommendedName>
        <fullName evidence="2">Reverse transcriptase domain-containing protein</fullName>
    </recommendedName>
</protein>